<reference evidence="10 11" key="1">
    <citation type="submission" date="2018-05" db="EMBL/GenBank/DDBJ databases">
        <title>Genome sequencing, assembly and analysis of the novel insecticidal bacterium, Chromobacterium phragmitis.</title>
        <authorList>
            <person name="Sparks M.E."/>
            <person name="Blackburn M.B."/>
            <person name="Gundersen-Rindal D.E."/>
        </authorList>
    </citation>
    <scope>NUCLEOTIDE SEQUENCE [LARGE SCALE GENOMIC DNA]</scope>
    <source>
        <strain evidence="10">IIBBL 274-1</strain>
    </source>
</reference>
<dbReference type="NCBIfam" id="NF006679">
    <property type="entry name" value="PRK09228.1"/>
    <property type="match status" value="1"/>
</dbReference>
<dbReference type="Proteomes" id="UP000252038">
    <property type="component" value="Chromosome"/>
</dbReference>
<organism evidence="10 11">
    <name type="scientific">Chromobacterium phragmitis</name>
    <dbReference type="NCBI Taxonomy" id="2202141"/>
    <lineage>
        <taxon>Bacteria</taxon>
        <taxon>Pseudomonadati</taxon>
        <taxon>Pseudomonadota</taxon>
        <taxon>Betaproteobacteria</taxon>
        <taxon>Neisseriales</taxon>
        <taxon>Chromobacteriaceae</taxon>
        <taxon>Chromobacterium</taxon>
    </lineage>
</organism>
<accession>A0A344UI42</accession>
<sequence>MITAVRGDALTFNGNPFRKAERDCLAFQRDALVVMEDGRISGWGPAAELLPSLPAGTAVDHYPDHLILPGFIDCHVHYPQTEMMAAFGEQLLDWLNHYTFVTEQGFSDAGHAREVAEVFLTEQLRNGVTTGCVFGTVHAASVDALFEAAAARKLRILAGKVCMDRNAPEALLDTPLTAYEQSRELIERWHGKGRAEYVITPRFAPTSSHGQLEMLGALAAEFPDVAIQSHISENQAEIDWVKRLFPGCRDYASIYQRYGLLRPRAVYGHGIHLSEAEREMLHDSGAALAHCPTSNFFLGSGSLDLRHCVDGAKPVKLGLGTDLGAGTSFSMLQTMHAAYMASQTHGKPLTAVQAFYLATRGGAEALGIEDKVGGIAPGLEADLAVLNLRSTPLLDFRMRYARDLSEALFIQMMLGDDRAVAATYAAGEKVYAREAA</sequence>
<protein>
    <recommendedName>
        <fullName evidence="3 7">Guanine deaminase</fullName>
        <shortName evidence="8">Guanase</shortName>
        <ecNumber evidence="3 7">3.5.4.3</ecNumber>
    </recommendedName>
    <alternativeName>
        <fullName evidence="8">Guanine aminohydrolase</fullName>
    </alternativeName>
</protein>
<dbReference type="Gene3D" id="3.20.20.140">
    <property type="entry name" value="Metal-dependent hydrolases"/>
    <property type="match status" value="1"/>
</dbReference>
<dbReference type="InterPro" id="IPR051607">
    <property type="entry name" value="Metallo-dep_hydrolases"/>
</dbReference>
<dbReference type="UniPathway" id="UPA00603">
    <property type="reaction ID" value="UER00660"/>
</dbReference>
<evidence type="ECO:0000256" key="6">
    <source>
        <dbReference type="ARBA" id="ARBA00022833"/>
    </source>
</evidence>
<comment type="pathway">
    <text evidence="1 8">Purine metabolism; guanine degradation; xanthine from guanine: step 1/1.</text>
</comment>
<feature type="domain" description="Amidohydrolase-related" evidence="9">
    <location>
        <begin position="67"/>
        <end position="427"/>
    </location>
</feature>
<dbReference type="GO" id="GO:0008270">
    <property type="term" value="F:zinc ion binding"/>
    <property type="evidence" value="ECO:0007669"/>
    <property type="project" value="UniProtKB-UniRule"/>
</dbReference>
<dbReference type="CDD" id="cd01303">
    <property type="entry name" value="GDEase"/>
    <property type="match status" value="1"/>
</dbReference>
<dbReference type="PANTHER" id="PTHR11271">
    <property type="entry name" value="GUANINE DEAMINASE"/>
    <property type="match status" value="1"/>
</dbReference>
<dbReference type="InterPro" id="IPR032466">
    <property type="entry name" value="Metal_Hydrolase"/>
</dbReference>
<dbReference type="InterPro" id="IPR011059">
    <property type="entry name" value="Metal-dep_hydrolase_composite"/>
</dbReference>
<evidence type="ECO:0000256" key="3">
    <source>
        <dbReference type="ARBA" id="ARBA00012781"/>
    </source>
</evidence>
<proteinExistence type="inferred from homology"/>
<dbReference type="SUPFAM" id="SSF51556">
    <property type="entry name" value="Metallo-dependent hydrolases"/>
    <property type="match status" value="1"/>
</dbReference>
<keyword evidence="5 8" id="KW-0378">Hydrolase</keyword>
<dbReference type="RefSeq" id="WP_114073349.1">
    <property type="nucleotide sequence ID" value="NZ_CP029554.1"/>
</dbReference>
<dbReference type="EMBL" id="CP029554">
    <property type="protein sequence ID" value="AXE34940.1"/>
    <property type="molecule type" value="Genomic_DNA"/>
</dbReference>
<evidence type="ECO:0000313" key="11">
    <source>
        <dbReference type="Proteomes" id="UP000252038"/>
    </source>
</evidence>
<evidence type="ECO:0000256" key="8">
    <source>
        <dbReference type="RuleBase" id="RU366009"/>
    </source>
</evidence>
<keyword evidence="6 8" id="KW-0862">Zinc</keyword>
<evidence type="ECO:0000256" key="7">
    <source>
        <dbReference type="NCBIfam" id="TIGR02967"/>
    </source>
</evidence>
<name>A0A344UI42_9NEIS</name>
<comment type="function">
    <text evidence="8">Catalyzes the hydrolytic deamination of guanine, producing xanthine and ammonia.</text>
</comment>
<comment type="catalytic activity">
    <reaction evidence="8">
        <text>guanine + H2O + H(+) = xanthine + NH4(+)</text>
        <dbReference type="Rhea" id="RHEA:14665"/>
        <dbReference type="ChEBI" id="CHEBI:15377"/>
        <dbReference type="ChEBI" id="CHEBI:15378"/>
        <dbReference type="ChEBI" id="CHEBI:16235"/>
        <dbReference type="ChEBI" id="CHEBI:17712"/>
        <dbReference type="ChEBI" id="CHEBI:28938"/>
        <dbReference type="EC" id="3.5.4.3"/>
    </reaction>
</comment>
<dbReference type="AlphaFoldDB" id="A0A344UI42"/>
<dbReference type="FunFam" id="3.20.20.140:FF:000022">
    <property type="entry name" value="Guanine deaminase"/>
    <property type="match status" value="1"/>
</dbReference>
<dbReference type="PANTHER" id="PTHR11271:SF6">
    <property type="entry name" value="GUANINE DEAMINASE"/>
    <property type="match status" value="1"/>
</dbReference>
<dbReference type="InterPro" id="IPR006680">
    <property type="entry name" value="Amidohydro-rel"/>
</dbReference>
<dbReference type="NCBIfam" id="TIGR02967">
    <property type="entry name" value="guan_deamin"/>
    <property type="match status" value="1"/>
</dbReference>
<evidence type="ECO:0000256" key="1">
    <source>
        <dbReference type="ARBA" id="ARBA00004984"/>
    </source>
</evidence>
<dbReference type="EC" id="3.5.4.3" evidence="3 7"/>
<evidence type="ECO:0000256" key="2">
    <source>
        <dbReference type="ARBA" id="ARBA00006745"/>
    </source>
</evidence>
<comment type="cofactor">
    <cofactor evidence="8">
        <name>Zn(2+)</name>
        <dbReference type="ChEBI" id="CHEBI:29105"/>
    </cofactor>
    <text evidence="8">Binds 1 zinc ion per subunit.</text>
</comment>
<gene>
    <name evidence="10" type="primary">guaD</name>
    <name evidence="10" type="ORF">DK843_11905</name>
</gene>
<dbReference type="SUPFAM" id="SSF51338">
    <property type="entry name" value="Composite domain of metallo-dependent hydrolases"/>
    <property type="match status" value="1"/>
</dbReference>
<dbReference type="InterPro" id="IPR014311">
    <property type="entry name" value="Guanine_deaminase"/>
</dbReference>
<dbReference type="Gene3D" id="2.30.40.10">
    <property type="entry name" value="Urease, subunit C, domain 1"/>
    <property type="match status" value="1"/>
</dbReference>
<evidence type="ECO:0000259" key="9">
    <source>
        <dbReference type="Pfam" id="PF01979"/>
    </source>
</evidence>
<keyword evidence="4 8" id="KW-0479">Metal-binding</keyword>
<dbReference type="Pfam" id="PF01979">
    <property type="entry name" value="Amidohydro_1"/>
    <property type="match status" value="1"/>
</dbReference>
<evidence type="ECO:0000256" key="5">
    <source>
        <dbReference type="ARBA" id="ARBA00022801"/>
    </source>
</evidence>
<dbReference type="GO" id="GO:0005829">
    <property type="term" value="C:cytosol"/>
    <property type="evidence" value="ECO:0007669"/>
    <property type="project" value="TreeGrafter"/>
</dbReference>
<comment type="similarity">
    <text evidence="2 8">Belongs to the metallo-dependent hydrolases superfamily. ATZ/TRZ family.</text>
</comment>
<dbReference type="KEGG" id="chrb:DK843_11905"/>
<evidence type="ECO:0000256" key="4">
    <source>
        <dbReference type="ARBA" id="ARBA00022723"/>
    </source>
</evidence>
<dbReference type="GO" id="GO:0008892">
    <property type="term" value="F:guanine deaminase activity"/>
    <property type="evidence" value="ECO:0007669"/>
    <property type="project" value="UniProtKB-UniRule"/>
</dbReference>
<dbReference type="GO" id="GO:0006147">
    <property type="term" value="P:guanine catabolic process"/>
    <property type="evidence" value="ECO:0007669"/>
    <property type="project" value="UniProtKB-UniRule"/>
</dbReference>
<evidence type="ECO:0000313" key="10">
    <source>
        <dbReference type="EMBL" id="AXE34940.1"/>
    </source>
</evidence>